<evidence type="ECO:0008006" key="2">
    <source>
        <dbReference type="Google" id="ProtNLM"/>
    </source>
</evidence>
<accession>A0A3B0QWB6</accession>
<organism evidence="1">
    <name type="scientific">hydrothermal vent metagenome</name>
    <dbReference type="NCBI Taxonomy" id="652676"/>
    <lineage>
        <taxon>unclassified sequences</taxon>
        <taxon>metagenomes</taxon>
        <taxon>ecological metagenomes</taxon>
    </lineage>
</organism>
<dbReference type="PANTHER" id="PTHR36456:SF1">
    <property type="entry name" value="UPF0232 PROTEIN SCO3875"/>
    <property type="match status" value="1"/>
</dbReference>
<dbReference type="Pfam" id="PF05258">
    <property type="entry name" value="DciA"/>
    <property type="match status" value="1"/>
</dbReference>
<dbReference type="PANTHER" id="PTHR36456">
    <property type="entry name" value="UPF0232 PROTEIN SCO3875"/>
    <property type="match status" value="1"/>
</dbReference>
<dbReference type="EMBL" id="UOEA01000052">
    <property type="protein sequence ID" value="VAV83867.1"/>
    <property type="molecule type" value="Genomic_DNA"/>
</dbReference>
<sequence length="149" mass="16822">MHIAAVLGKSWGKLATEVWPNEHKIKRLWQEAVGPAIAAKTEPTRLFGTKLNVSVTSAAWMNELTFHKADILRKLTEGLGKGVVEDIIFKVGRVEPPKEKPPEQKILLRKLTTRELSEIDRIASEVKDPTIKEALIRAMQRSHIEVNEK</sequence>
<protein>
    <recommendedName>
        <fullName evidence="2">Zn-ribbon-containing, possibly RNA-binding protein and truncated derivatives</fullName>
    </recommendedName>
</protein>
<evidence type="ECO:0000313" key="1">
    <source>
        <dbReference type="EMBL" id="VAV83867.1"/>
    </source>
</evidence>
<reference evidence="1" key="1">
    <citation type="submission" date="2018-06" db="EMBL/GenBank/DDBJ databases">
        <authorList>
            <person name="Zhirakovskaya E."/>
        </authorList>
    </citation>
    <scope>NUCLEOTIDE SEQUENCE</scope>
</reference>
<gene>
    <name evidence="1" type="ORF">MNBD_DELTA01-1567</name>
</gene>
<dbReference type="AlphaFoldDB" id="A0A3B0QWB6"/>
<proteinExistence type="predicted"/>
<dbReference type="InterPro" id="IPR007922">
    <property type="entry name" value="DciA-like"/>
</dbReference>
<name>A0A3B0QWB6_9ZZZZ</name>